<keyword evidence="3" id="KW-1185">Reference proteome</keyword>
<dbReference type="EMBL" id="JBBHJZ010000003">
    <property type="protein sequence ID" value="MEJ5978267.1"/>
    <property type="molecule type" value="Genomic_DNA"/>
</dbReference>
<evidence type="ECO:0000259" key="1">
    <source>
        <dbReference type="Pfam" id="PF13577"/>
    </source>
</evidence>
<evidence type="ECO:0000313" key="2">
    <source>
        <dbReference type="EMBL" id="MEJ5978267.1"/>
    </source>
</evidence>
<reference evidence="2 3" key="1">
    <citation type="submission" date="2024-03" db="EMBL/GenBank/DDBJ databases">
        <authorList>
            <person name="Jo J.-H."/>
        </authorList>
    </citation>
    <scope>NUCLEOTIDE SEQUENCE [LARGE SCALE GENOMIC DNA]</scope>
    <source>
        <strain evidence="2 3">PS1R-30</strain>
    </source>
</reference>
<name>A0ABU8RZ11_9SPHN</name>
<organism evidence="2 3">
    <name type="scientific">Novosphingobium anseongense</name>
    <dbReference type="NCBI Taxonomy" id="3133436"/>
    <lineage>
        <taxon>Bacteria</taxon>
        <taxon>Pseudomonadati</taxon>
        <taxon>Pseudomonadota</taxon>
        <taxon>Alphaproteobacteria</taxon>
        <taxon>Sphingomonadales</taxon>
        <taxon>Sphingomonadaceae</taxon>
        <taxon>Novosphingobium</taxon>
    </lineage>
</organism>
<feature type="domain" description="SnoaL-like" evidence="1">
    <location>
        <begin position="17"/>
        <end position="146"/>
    </location>
</feature>
<protein>
    <submittedName>
        <fullName evidence="2">Nuclear transport factor 2 family protein</fullName>
    </submittedName>
</protein>
<dbReference type="Pfam" id="PF13577">
    <property type="entry name" value="SnoaL_4"/>
    <property type="match status" value="1"/>
</dbReference>
<dbReference type="Gene3D" id="3.10.450.50">
    <property type="match status" value="1"/>
</dbReference>
<sequence length="159" mass="18693">MGQPKTQWSDHMTPVEYLTAVHEIEQLKARYFYGYDHKDWTFWRNEVWAPDGRLEVPEMGMTLEPRDAMIAWVAEQAADQVSVHHGHTPIIEIVSPTEATGIWAMEDRLYRSKEHPLNGDTHFVLGFGHYHERYVKLAVGWRILSTRLTRLRTVYEKVM</sequence>
<comment type="caution">
    <text evidence="2">The sequence shown here is derived from an EMBL/GenBank/DDBJ whole genome shotgun (WGS) entry which is preliminary data.</text>
</comment>
<gene>
    <name evidence="2" type="ORF">WG901_16565</name>
</gene>
<dbReference type="Proteomes" id="UP001361239">
    <property type="component" value="Unassembled WGS sequence"/>
</dbReference>
<proteinExistence type="predicted"/>
<dbReference type="InterPro" id="IPR037401">
    <property type="entry name" value="SnoaL-like"/>
</dbReference>
<accession>A0ABU8RZ11</accession>
<dbReference type="InterPro" id="IPR032710">
    <property type="entry name" value="NTF2-like_dom_sf"/>
</dbReference>
<dbReference type="RefSeq" id="WP_339588200.1">
    <property type="nucleotide sequence ID" value="NZ_JBBHJZ010000003.1"/>
</dbReference>
<dbReference type="SUPFAM" id="SSF54427">
    <property type="entry name" value="NTF2-like"/>
    <property type="match status" value="1"/>
</dbReference>
<evidence type="ECO:0000313" key="3">
    <source>
        <dbReference type="Proteomes" id="UP001361239"/>
    </source>
</evidence>